<dbReference type="NCBIfam" id="TIGR01484">
    <property type="entry name" value="HAD-SF-IIB"/>
    <property type="match status" value="1"/>
</dbReference>
<evidence type="ECO:0000313" key="1">
    <source>
        <dbReference type="EMBL" id="MBO8427731.1"/>
    </source>
</evidence>
<dbReference type="SFLD" id="SFLDS00003">
    <property type="entry name" value="Haloacid_Dehalogenase"/>
    <property type="match status" value="1"/>
</dbReference>
<dbReference type="SUPFAM" id="SSF56784">
    <property type="entry name" value="HAD-like"/>
    <property type="match status" value="1"/>
</dbReference>
<dbReference type="Pfam" id="PF08282">
    <property type="entry name" value="Hydrolase_3"/>
    <property type="match status" value="1"/>
</dbReference>
<dbReference type="EMBL" id="JADIMY010000083">
    <property type="protein sequence ID" value="MBO8427731.1"/>
    <property type="molecule type" value="Genomic_DNA"/>
</dbReference>
<dbReference type="GO" id="GO:0005829">
    <property type="term" value="C:cytosol"/>
    <property type="evidence" value="ECO:0007669"/>
    <property type="project" value="TreeGrafter"/>
</dbReference>
<dbReference type="PANTHER" id="PTHR10000">
    <property type="entry name" value="PHOSPHOSERINE PHOSPHATASE"/>
    <property type="match status" value="1"/>
</dbReference>
<name>A0A9D9GWM0_9BACL</name>
<dbReference type="AlphaFoldDB" id="A0A9D9GWM0"/>
<dbReference type="SFLD" id="SFLDG01140">
    <property type="entry name" value="C2.B:_Phosphomannomutase_and_P"/>
    <property type="match status" value="1"/>
</dbReference>
<dbReference type="NCBIfam" id="TIGR00099">
    <property type="entry name" value="Cof-subfamily"/>
    <property type="match status" value="1"/>
</dbReference>
<dbReference type="Gene3D" id="3.30.1240.10">
    <property type="match status" value="1"/>
</dbReference>
<evidence type="ECO:0000313" key="2">
    <source>
        <dbReference type="Proteomes" id="UP000823613"/>
    </source>
</evidence>
<dbReference type="GO" id="GO:0016791">
    <property type="term" value="F:phosphatase activity"/>
    <property type="evidence" value="ECO:0007669"/>
    <property type="project" value="TreeGrafter"/>
</dbReference>
<dbReference type="Gene3D" id="3.40.50.1000">
    <property type="entry name" value="HAD superfamily/HAD-like"/>
    <property type="match status" value="1"/>
</dbReference>
<dbReference type="Proteomes" id="UP000823613">
    <property type="component" value="Unassembled WGS sequence"/>
</dbReference>
<gene>
    <name evidence="1" type="ORF">IAC58_04165</name>
</gene>
<dbReference type="GO" id="GO:0000287">
    <property type="term" value="F:magnesium ion binding"/>
    <property type="evidence" value="ECO:0007669"/>
    <property type="project" value="TreeGrafter"/>
</dbReference>
<proteinExistence type="predicted"/>
<organism evidence="1 2">
    <name type="scientific">Candidatus Onthovivens merdipullorum</name>
    <dbReference type="NCBI Taxonomy" id="2840889"/>
    <lineage>
        <taxon>Bacteria</taxon>
        <taxon>Bacillati</taxon>
        <taxon>Bacillota</taxon>
        <taxon>Bacilli</taxon>
        <taxon>Bacillales</taxon>
        <taxon>Candidatus Onthovivens</taxon>
    </lineage>
</organism>
<dbReference type="InterPro" id="IPR006379">
    <property type="entry name" value="HAD-SF_hydro_IIB"/>
</dbReference>
<dbReference type="InterPro" id="IPR036412">
    <property type="entry name" value="HAD-like_sf"/>
</dbReference>
<accession>A0A9D9GWM0</accession>
<reference evidence="1" key="2">
    <citation type="journal article" date="2021" name="PeerJ">
        <title>Extensive microbial diversity within the chicken gut microbiome revealed by metagenomics and culture.</title>
        <authorList>
            <person name="Gilroy R."/>
            <person name="Ravi A."/>
            <person name="Getino M."/>
            <person name="Pursley I."/>
            <person name="Horton D.L."/>
            <person name="Alikhan N.F."/>
            <person name="Baker D."/>
            <person name="Gharbi K."/>
            <person name="Hall N."/>
            <person name="Watson M."/>
            <person name="Adriaenssens E.M."/>
            <person name="Foster-Nyarko E."/>
            <person name="Jarju S."/>
            <person name="Secka A."/>
            <person name="Antonio M."/>
            <person name="Oren A."/>
            <person name="Chaudhuri R.R."/>
            <person name="La Ragione R."/>
            <person name="Hildebrand F."/>
            <person name="Pallen M.J."/>
        </authorList>
    </citation>
    <scope>NUCLEOTIDE SEQUENCE</scope>
    <source>
        <strain evidence="1">11159</strain>
    </source>
</reference>
<sequence length="273" mass="31654">MFTNNQKYLISLDLDGTLLKSDKTISSKTISYLQKLEKDGNIIVLNSGRAPRSIKIYYDLLKLVSPFIAYNGAYIHFNDSSLDLEYKFSQKIIKYIYKSLFPKFISATISENNKEVFINTENEIFNNFFNPMDLKVTKGEFTSILNDDVYTFLFEINEPVNENKELIKEFIHEIQGYEVRFWNSLNIGEIHLSNVNKACSLEKIAKICSVFDENILVFGDAENDVELFQNFKNSFIMLNGAEHIKSFAKFITKKDNDHDGVIFEIENFLKTKV</sequence>
<dbReference type="InterPro" id="IPR000150">
    <property type="entry name" value="Cof"/>
</dbReference>
<comment type="caution">
    <text evidence="1">The sequence shown here is derived from an EMBL/GenBank/DDBJ whole genome shotgun (WGS) entry which is preliminary data.</text>
</comment>
<dbReference type="PANTHER" id="PTHR10000:SF8">
    <property type="entry name" value="HAD SUPERFAMILY HYDROLASE-LIKE, TYPE 3"/>
    <property type="match status" value="1"/>
</dbReference>
<dbReference type="InterPro" id="IPR023214">
    <property type="entry name" value="HAD_sf"/>
</dbReference>
<reference evidence="1" key="1">
    <citation type="submission" date="2020-10" db="EMBL/GenBank/DDBJ databases">
        <authorList>
            <person name="Gilroy R."/>
        </authorList>
    </citation>
    <scope>NUCLEOTIDE SEQUENCE</scope>
    <source>
        <strain evidence="1">11159</strain>
    </source>
</reference>
<keyword evidence="1" id="KW-0378">Hydrolase</keyword>
<protein>
    <submittedName>
        <fullName evidence="1">Cof-type HAD-IIB family hydrolase</fullName>
    </submittedName>
</protein>